<dbReference type="PANTHER" id="PTHR43185">
    <property type="entry name" value="FERROUS IRON TRANSPORT PROTEIN B"/>
    <property type="match status" value="1"/>
</dbReference>
<feature type="transmembrane region" description="Helical" evidence="1">
    <location>
        <begin position="382"/>
        <end position="404"/>
    </location>
</feature>
<dbReference type="Pfam" id="PF17910">
    <property type="entry name" value="FeoB_Cyto"/>
    <property type="match status" value="1"/>
</dbReference>
<gene>
    <name evidence="3" type="primary">feoB_5</name>
    <name evidence="3" type="ORF">CBLFYP116_05498</name>
</gene>
<dbReference type="EMBL" id="CACRTF010000021">
    <property type="protein sequence ID" value="VYT56265.1"/>
    <property type="molecule type" value="Genomic_DNA"/>
</dbReference>
<dbReference type="Gene3D" id="3.40.50.300">
    <property type="entry name" value="P-loop containing nucleotide triphosphate hydrolases"/>
    <property type="match status" value="1"/>
</dbReference>
<evidence type="ECO:0000256" key="1">
    <source>
        <dbReference type="SAM" id="Phobius"/>
    </source>
</evidence>
<keyword evidence="1" id="KW-1133">Transmembrane helix</keyword>
<feature type="domain" description="FeoB-type G" evidence="2">
    <location>
        <begin position="26"/>
        <end position="188"/>
    </location>
</feature>
<dbReference type="InterPro" id="IPR041069">
    <property type="entry name" value="FeoB_Cyto"/>
</dbReference>
<dbReference type="RefSeq" id="WP_002578182.1">
    <property type="nucleotide sequence ID" value="NZ_BAABZS010000001.1"/>
</dbReference>
<organism evidence="3">
    <name type="scientific">Enterocloster bolteae</name>
    <dbReference type="NCBI Taxonomy" id="208479"/>
    <lineage>
        <taxon>Bacteria</taxon>
        <taxon>Bacillati</taxon>
        <taxon>Bacillota</taxon>
        <taxon>Clostridia</taxon>
        <taxon>Lachnospirales</taxon>
        <taxon>Lachnospiraceae</taxon>
        <taxon>Enterocloster</taxon>
    </lineage>
</organism>
<dbReference type="Pfam" id="PF07670">
    <property type="entry name" value="Gate"/>
    <property type="match status" value="1"/>
</dbReference>
<reference evidence="3" key="1">
    <citation type="submission" date="2019-11" db="EMBL/GenBank/DDBJ databases">
        <authorList>
            <person name="Feng L."/>
        </authorList>
    </citation>
    <scope>NUCLEOTIDE SEQUENCE</scope>
    <source>
        <strain evidence="3">CbolteaeLFYP116</strain>
    </source>
</reference>
<dbReference type="GeneID" id="88505076"/>
<dbReference type="InterPro" id="IPR027417">
    <property type="entry name" value="P-loop_NTPase"/>
</dbReference>
<dbReference type="GO" id="GO:0005525">
    <property type="term" value="F:GTP binding"/>
    <property type="evidence" value="ECO:0007669"/>
    <property type="project" value="InterPro"/>
</dbReference>
<proteinExistence type="predicted"/>
<dbReference type="InterPro" id="IPR011642">
    <property type="entry name" value="Gate_dom"/>
</dbReference>
<accession>A0A6N2XPT3</accession>
<dbReference type="GO" id="GO:0005886">
    <property type="term" value="C:plasma membrane"/>
    <property type="evidence" value="ECO:0007669"/>
    <property type="project" value="TreeGrafter"/>
</dbReference>
<protein>
    <submittedName>
        <fullName evidence="3">Ferrous iron transport protein B</fullName>
    </submittedName>
</protein>
<dbReference type="Gene3D" id="1.10.287.1770">
    <property type="match status" value="1"/>
</dbReference>
<keyword evidence="1" id="KW-0812">Transmembrane</keyword>
<evidence type="ECO:0000259" key="2">
    <source>
        <dbReference type="PROSITE" id="PS51711"/>
    </source>
</evidence>
<dbReference type="AlphaFoldDB" id="A0A6N2XPT3"/>
<dbReference type="SUPFAM" id="SSF52540">
    <property type="entry name" value="P-loop containing nucleoside triphosphate hydrolases"/>
    <property type="match status" value="1"/>
</dbReference>
<dbReference type="Pfam" id="PF02421">
    <property type="entry name" value="FeoB_N"/>
    <property type="match status" value="1"/>
</dbReference>
<keyword evidence="1" id="KW-0472">Membrane</keyword>
<dbReference type="InterPro" id="IPR050860">
    <property type="entry name" value="FeoB_GTPase"/>
</dbReference>
<name>A0A6N2XPT3_9FIRM</name>
<evidence type="ECO:0000313" key="3">
    <source>
        <dbReference type="EMBL" id="VYT56265.1"/>
    </source>
</evidence>
<dbReference type="PROSITE" id="PS51711">
    <property type="entry name" value="G_FEOB"/>
    <property type="match status" value="1"/>
</dbReference>
<dbReference type="InterPro" id="IPR030389">
    <property type="entry name" value="G_FEOB_dom"/>
</dbReference>
<sequence>MGLTKQSVGMGAVDSGLEIKKQTPDDKIIAIAGNPNVGKSTLFNNLTGMNQHTGNWPGKTVTNAQGYCKTKEHSYVLVDIPGTYSLMAHSAEEEVARNFICFGGSDGVVVVCDATCLERNLNLVLQTMEISDRVLVCVNLMDEAARKNITIDLKGLSEKLGVPVAGTIARKKRSLDQLMKQLDDLVEGTQTTSPYQVEYSPIIEQAIAMAEPAVKARVEGKVSSRWLTLKLLDSDPSLMKELREYLNEDILEVPEISLALSQAREHLAKYGITTEILKDRIVAALVASAEKICRDTVQFHKNGYNEGDRKLDKILTSRFTGYPVMIGMLAVVFWLTITGANYPSQMLADALFRLQDQLTKAFIAAGAPQWLHGLLILGVYRVLAWVVSVMLPPMAIFFPLFTLLEDSGYLPRIAYNLDKPFKSCHACGKQALTMCMGFGCNAAGIVGCRIIDSPRERLIAMITNNFVPCNGRFPPPYKGKQKCSSALTMKKQPN</sequence>
<feature type="transmembrane region" description="Helical" evidence="1">
    <location>
        <begin position="319"/>
        <end position="337"/>
    </location>
</feature>
<dbReference type="PANTHER" id="PTHR43185:SF2">
    <property type="entry name" value="FERROUS IRON TRANSPORT PROTEIN B"/>
    <property type="match status" value="1"/>
</dbReference>
<dbReference type="CDD" id="cd01879">
    <property type="entry name" value="FeoB"/>
    <property type="match status" value="1"/>
</dbReference>
<dbReference type="GO" id="GO:0015093">
    <property type="term" value="F:ferrous iron transmembrane transporter activity"/>
    <property type="evidence" value="ECO:0007669"/>
    <property type="project" value="TreeGrafter"/>
</dbReference>